<reference evidence="4" key="2">
    <citation type="submission" date="2024-09" db="EMBL/GenBank/DDBJ databases">
        <authorList>
            <person name="Veyrier F.J."/>
        </authorList>
    </citation>
    <scope>NUCLEOTIDE SEQUENCE</scope>
    <source>
        <strain evidence="4">17694</strain>
    </source>
</reference>
<name>A0A8T9MW24_9NEIS</name>
<dbReference type="InterPro" id="IPR001343">
    <property type="entry name" value="Hemolysn_Ca-bd"/>
</dbReference>
<dbReference type="PROSITE" id="PS00330">
    <property type="entry name" value="HEMOLYSIN_CALCIUM"/>
    <property type="match status" value="2"/>
</dbReference>
<evidence type="ECO:0000256" key="3">
    <source>
        <dbReference type="SAM" id="MobiDB-lite"/>
    </source>
</evidence>
<reference evidence="4" key="1">
    <citation type="journal article" date="2022" name="Res Sq">
        <title>Evolution of multicellular longitudinally dividing oral cavity symbionts (Neisseriaceae).</title>
        <authorList>
            <person name="Nyongesa S."/>
            <person name="Weber P."/>
            <person name="Bernet E."/>
            <person name="Pullido F."/>
            <person name="Nieckarz M."/>
            <person name="Delaby M."/>
            <person name="Nieves C."/>
            <person name="Viehboeck T."/>
            <person name="Krause N."/>
            <person name="Rivera-Millot A."/>
            <person name="Nakamura A."/>
            <person name="Vischer N."/>
            <person name="VanNieuwenhze M."/>
            <person name="Brun Y."/>
            <person name="Cava F."/>
            <person name="Bulgheresi S."/>
            <person name="Veyrier F."/>
        </authorList>
    </citation>
    <scope>NUCLEOTIDE SEQUENCE</scope>
    <source>
        <strain evidence="4">17694</strain>
    </source>
</reference>
<dbReference type="Pfam" id="PF00353">
    <property type="entry name" value="HemolysinCabind"/>
    <property type="match status" value="1"/>
</dbReference>
<gene>
    <name evidence="4" type="ORF">LVJ77_08595</name>
</gene>
<evidence type="ECO:0000256" key="1">
    <source>
        <dbReference type="ARBA" id="ARBA00004613"/>
    </source>
</evidence>
<protein>
    <submittedName>
        <fullName evidence="4">Calcium-binding protein</fullName>
    </submittedName>
</protein>
<dbReference type="RefSeq" id="WP_376986127.1">
    <property type="nucleotide sequence ID" value="NZ_CP091521.1"/>
</dbReference>
<dbReference type="PANTHER" id="PTHR38340">
    <property type="entry name" value="S-LAYER PROTEIN"/>
    <property type="match status" value="1"/>
</dbReference>
<evidence type="ECO:0000313" key="5">
    <source>
        <dbReference type="Proteomes" id="UP000831534"/>
    </source>
</evidence>
<dbReference type="InterPro" id="IPR011049">
    <property type="entry name" value="Serralysin-like_metalloprot_C"/>
</dbReference>
<dbReference type="SUPFAM" id="SSF51120">
    <property type="entry name" value="beta-Roll"/>
    <property type="match status" value="1"/>
</dbReference>
<dbReference type="PANTHER" id="PTHR38340:SF1">
    <property type="entry name" value="S-LAYER PROTEIN"/>
    <property type="match status" value="1"/>
</dbReference>
<comment type="subcellular location">
    <subcellularLocation>
        <location evidence="1">Secreted</location>
    </subcellularLocation>
</comment>
<keyword evidence="5" id="KW-1185">Reference proteome</keyword>
<organism evidence="4 5">
    <name type="scientific">Conchiformibius kuhniae</name>
    <dbReference type="NCBI Taxonomy" id="211502"/>
    <lineage>
        <taxon>Bacteria</taxon>
        <taxon>Pseudomonadati</taxon>
        <taxon>Pseudomonadota</taxon>
        <taxon>Betaproteobacteria</taxon>
        <taxon>Neisseriales</taxon>
        <taxon>Neisseriaceae</taxon>
        <taxon>Conchiformibius</taxon>
    </lineage>
</organism>
<dbReference type="PRINTS" id="PR00313">
    <property type="entry name" value="CABNDNGRPT"/>
</dbReference>
<keyword evidence="2" id="KW-0964">Secreted</keyword>
<dbReference type="InterPro" id="IPR018511">
    <property type="entry name" value="Hemolysin-typ_Ca-bd_CS"/>
</dbReference>
<dbReference type="AlphaFoldDB" id="A0A8T9MW24"/>
<evidence type="ECO:0000256" key="2">
    <source>
        <dbReference type="ARBA" id="ARBA00022525"/>
    </source>
</evidence>
<proteinExistence type="predicted"/>
<dbReference type="Proteomes" id="UP000831534">
    <property type="component" value="Chromosome"/>
</dbReference>
<dbReference type="Gene3D" id="2.150.10.10">
    <property type="entry name" value="Serralysin-like metalloprotease, C-terminal"/>
    <property type="match status" value="1"/>
</dbReference>
<sequence>MPTEPLRNGYLYGGAGNDTLRGTPNDDVLLGGIGNDWLYGGRGNDILHGGGDNDVLKGGEGNDMYFLGLGDIMEDSDGIGQIWFSGKLLTGGSRDDSPRHAGREVYFSATDGLYYEKRGQDLAVWNQGAQGTQYEGVIKNFQNGQLGIYLHNVPQQQQSIPPNKDNKQDWHQGNAWQRLLEAARAGNLTQAVNEYAQSDYGRGRAPEFERRIAAAKPAAPHTQEQHEETVIVQKRGRTL</sequence>
<dbReference type="GO" id="GO:0005509">
    <property type="term" value="F:calcium ion binding"/>
    <property type="evidence" value="ECO:0007669"/>
    <property type="project" value="InterPro"/>
</dbReference>
<dbReference type="GO" id="GO:0005576">
    <property type="term" value="C:extracellular region"/>
    <property type="evidence" value="ECO:0007669"/>
    <property type="project" value="UniProtKB-SubCell"/>
</dbReference>
<dbReference type="InterPro" id="IPR050557">
    <property type="entry name" value="RTX_toxin/Mannuronan_C5-epim"/>
</dbReference>
<evidence type="ECO:0000313" key="4">
    <source>
        <dbReference type="EMBL" id="UOP04382.2"/>
    </source>
</evidence>
<dbReference type="KEGG" id="ckh:LVJ77_08595"/>
<dbReference type="EMBL" id="CP091521">
    <property type="protein sequence ID" value="UOP04382.2"/>
    <property type="molecule type" value="Genomic_DNA"/>
</dbReference>
<accession>A0A8T9MW24</accession>
<feature type="region of interest" description="Disordered" evidence="3">
    <location>
        <begin position="215"/>
        <end position="239"/>
    </location>
</feature>